<proteinExistence type="predicted"/>
<reference evidence="2 3" key="1">
    <citation type="submission" date="2017-04" db="EMBL/GenBank/DDBJ databases">
        <title>Genome sequencing of [Candida] sorbophila.</title>
        <authorList>
            <person name="Ahn J.O."/>
        </authorList>
    </citation>
    <scope>NUCLEOTIDE SEQUENCE [LARGE SCALE GENOMIC DNA]</scope>
    <source>
        <strain evidence="2 3">DS02</strain>
    </source>
</reference>
<feature type="region of interest" description="Disordered" evidence="1">
    <location>
        <begin position="1"/>
        <end position="41"/>
    </location>
</feature>
<evidence type="ECO:0000313" key="2">
    <source>
        <dbReference type="EMBL" id="PRT53307.1"/>
    </source>
</evidence>
<organism evidence="2 3">
    <name type="scientific">Wickerhamiella sorbophila</name>
    <dbReference type="NCBI Taxonomy" id="45607"/>
    <lineage>
        <taxon>Eukaryota</taxon>
        <taxon>Fungi</taxon>
        <taxon>Dikarya</taxon>
        <taxon>Ascomycota</taxon>
        <taxon>Saccharomycotina</taxon>
        <taxon>Dipodascomycetes</taxon>
        <taxon>Dipodascales</taxon>
        <taxon>Trichomonascaceae</taxon>
        <taxon>Wickerhamiella</taxon>
    </lineage>
</organism>
<comment type="caution">
    <text evidence="2">The sequence shown here is derived from an EMBL/GenBank/DDBJ whole genome shotgun (WGS) entry which is preliminary data.</text>
</comment>
<dbReference type="GO" id="GO:0005634">
    <property type="term" value="C:nucleus"/>
    <property type="evidence" value="ECO:0007669"/>
    <property type="project" value="TreeGrafter"/>
</dbReference>
<dbReference type="OrthoDB" id="8436363at2759"/>
<gene>
    <name evidence="2" type="ORF">B9G98_00927</name>
</gene>
<dbReference type="Proteomes" id="UP000238350">
    <property type="component" value="Unassembled WGS sequence"/>
</dbReference>
<dbReference type="InterPro" id="IPR032675">
    <property type="entry name" value="LRR_dom_sf"/>
</dbReference>
<dbReference type="PANTHER" id="PTHR24113:SF15">
    <property type="entry name" value="NACHT DOMAIN-CONTAINING PROTEIN"/>
    <property type="match status" value="1"/>
</dbReference>
<accession>A0A2T0FEB2</accession>
<dbReference type="Gene3D" id="3.80.10.10">
    <property type="entry name" value="Ribonuclease Inhibitor"/>
    <property type="match status" value="3"/>
</dbReference>
<dbReference type="GO" id="GO:0005096">
    <property type="term" value="F:GTPase activator activity"/>
    <property type="evidence" value="ECO:0007669"/>
    <property type="project" value="InterPro"/>
</dbReference>
<dbReference type="AlphaFoldDB" id="A0A2T0FEB2"/>
<dbReference type="RefSeq" id="XP_024663253.1">
    <property type="nucleotide sequence ID" value="XM_024807485.1"/>
</dbReference>
<dbReference type="GeneID" id="36514676"/>
<dbReference type="GO" id="GO:0006913">
    <property type="term" value="P:nucleocytoplasmic transport"/>
    <property type="evidence" value="ECO:0007669"/>
    <property type="project" value="TreeGrafter"/>
</dbReference>
<feature type="region of interest" description="Disordered" evidence="1">
    <location>
        <begin position="68"/>
        <end position="96"/>
    </location>
</feature>
<dbReference type="GO" id="GO:0005829">
    <property type="term" value="C:cytosol"/>
    <property type="evidence" value="ECO:0007669"/>
    <property type="project" value="TreeGrafter"/>
</dbReference>
<evidence type="ECO:0000256" key="1">
    <source>
        <dbReference type="SAM" id="MobiDB-lite"/>
    </source>
</evidence>
<feature type="compositionally biased region" description="Acidic residues" evidence="1">
    <location>
        <begin position="323"/>
        <end position="337"/>
    </location>
</feature>
<feature type="region of interest" description="Disordered" evidence="1">
    <location>
        <begin position="116"/>
        <end position="150"/>
    </location>
</feature>
<dbReference type="SUPFAM" id="SSF52047">
    <property type="entry name" value="RNI-like"/>
    <property type="match status" value="1"/>
</dbReference>
<feature type="region of interest" description="Disordered" evidence="1">
    <location>
        <begin position="303"/>
        <end position="337"/>
    </location>
</feature>
<name>A0A2T0FEB2_9ASCO</name>
<protein>
    <submittedName>
        <fullName evidence="2">MAP-ous protein 1</fullName>
    </submittedName>
</protein>
<dbReference type="STRING" id="45607.A0A2T0FEB2"/>
<dbReference type="InterPro" id="IPR027038">
    <property type="entry name" value="RanGap"/>
</dbReference>
<feature type="compositionally biased region" description="Polar residues" evidence="1">
    <location>
        <begin position="9"/>
        <end position="31"/>
    </location>
</feature>
<sequence length="922" mass="103431">MPRQERAESITNGQLAENVTSAPISRTQSLPTARFRPNAATPARAVDDITGYRRKSWFRNLGHKLGFERDRHASPSSPPPPTLDPPGKPRPIEKSSSVQEDFLKFKNPFDAANSDILVPASPESSTGSFKDRFRRLSKTSTEHRDRRASSSASACVDKTFAKRGSITSMSKSSTTCPVPELAPLMIKHVGFSAQVFSKDPPQIIPPLNPHQGNVEFLPDGKLVVTPSERFQELGLCRYLDSNHSEVAQKATIQAADNASRLHGQLTGKTRGGFFSKVTGENQTMHKAEESEWDRELLDATVKCPVPNNPRNSSYGAGEKLASSDEEEEVKSDADEQDLSPEKIYTRCCHLREIMPIKSMLRQLKDARAPITSLRICNTKPTMIEILAFSDFVTIVPVISVNLQNLVITSEMLRIILCGLERSKKLGRINLSNTKLDELGWKYLCVFMLRTTSLTALSLEVDFSEKKSSIPEFNRRDMDWSLFDRVLKARPGVELMDLEGTKIPTKYLKLLLEDGFKNGRALSVSRNNLTHDDIAAIRAWAAAEGSRVEGLDLSHNDLSQEWDTVRDLLYNPQIARLELNGTKLNRPATGNPFATKLISQRLESLDLSDNPQMFPRDLPHLVESLPAFRHLTRLSLNRCGITHDVMVSLCEAISHCHKLSYLSLKDNGSWTETSAAALCVAVRMSRSLVTVEADFNDWSEPHRGKLTKYCIENLERSTSGALNGQIEETFTGEKDVDEFKRDINSLTLHLRENPKMNVDQKSIDRVVSLRTKVREQLAQLLEKKTYNTLTVSEREKLISLYYYDGSLDRLIKECAVYSGLVREEDDKTGDDLVTPVDSLRPSLSRRSSVSSLLSLKKQEHEEGEFHKINTFLAQNPDILNEKDLDLTGETLRKALIEKSSGHAETLLSQLQKLHALDLEKILD</sequence>
<dbReference type="GO" id="GO:0048471">
    <property type="term" value="C:perinuclear region of cytoplasm"/>
    <property type="evidence" value="ECO:0007669"/>
    <property type="project" value="TreeGrafter"/>
</dbReference>
<evidence type="ECO:0000313" key="3">
    <source>
        <dbReference type="Proteomes" id="UP000238350"/>
    </source>
</evidence>
<keyword evidence="3" id="KW-1185">Reference proteome</keyword>
<dbReference type="GO" id="GO:0031267">
    <property type="term" value="F:small GTPase binding"/>
    <property type="evidence" value="ECO:0007669"/>
    <property type="project" value="TreeGrafter"/>
</dbReference>
<dbReference type="EMBL" id="NDIQ01000001">
    <property type="protein sequence ID" value="PRT53307.1"/>
    <property type="molecule type" value="Genomic_DNA"/>
</dbReference>
<feature type="compositionally biased region" description="Pro residues" evidence="1">
    <location>
        <begin position="76"/>
        <end position="89"/>
    </location>
</feature>
<dbReference type="PANTHER" id="PTHR24113">
    <property type="entry name" value="RAN GTPASE-ACTIVATING PROTEIN 1"/>
    <property type="match status" value="1"/>
</dbReference>